<dbReference type="PANTHER" id="PTHR33279">
    <property type="entry name" value="SULFUR CARRIER PROTEIN YEDF-RELATED"/>
    <property type="match status" value="1"/>
</dbReference>
<evidence type="ECO:0000259" key="2">
    <source>
        <dbReference type="PROSITE" id="PS01148"/>
    </source>
</evidence>
<dbReference type="Proteomes" id="UP000250123">
    <property type="component" value="Chromosome SHEWBE"/>
</dbReference>
<dbReference type="PANTHER" id="PTHR33279:SF6">
    <property type="entry name" value="SULFUR CARRIER PROTEIN YEDF-RELATED"/>
    <property type="match status" value="1"/>
</dbReference>
<dbReference type="KEGG" id="sbk:SHEWBE_3256"/>
<proteinExistence type="inferred from homology"/>
<sequence length="87" mass="9692">MTAQTDPQLDTANITPDYNLEIFGESCPYPAVATLEAMESLKKGEILEVVTDCGQSINNIPPDARNHGYTMLSIEQNGPHIRYLIRR</sequence>
<dbReference type="Pfam" id="PF01206">
    <property type="entry name" value="TusA"/>
    <property type="match status" value="1"/>
</dbReference>
<dbReference type="InterPro" id="IPR001455">
    <property type="entry name" value="TusA-like"/>
</dbReference>
<evidence type="ECO:0000313" key="4">
    <source>
        <dbReference type="Proteomes" id="UP000250123"/>
    </source>
</evidence>
<reference evidence="4" key="1">
    <citation type="submission" date="2018-06" db="EMBL/GenBank/DDBJ databases">
        <authorList>
            <person name="Cea G.-C."/>
            <person name="William W."/>
        </authorList>
    </citation>
    <scope>NUCLEOTIDE SEQUENCE [LARGE SCALE GENOMIC DNA]</scope>
    <source>
        <strain evidence="4">DB21MT-2</strain>
    </source>
</reference>
<dbReference type="Gene3D" id="3.30.110.40">
    <property type="entry name" value="TusA-like domain"/>
    <property type="match status" value="1"/>
</dbReference>
<dbReference type="EMBL" id="LS483452">
    <property type="protein sequence ID" value="SQH77219.1"/>
    <property type="molecule type" value="Genomic_DNA"/>
</dbReference>
<dbReference type="SUPFAM" id="SSF64307">
    <property type="entry name" value="SirA-like"/>
    <property type="match status" value="1"/>
</dbReference>
<comment type="similarity">
    <text evidence="1">Belongs to the sulfur carrier protein TusA family.</text>
</comment>
<feature type="domain" description="UPF0033" evidence="2">
    <location>
        <begin position="20"/>
        <end position="44"/>
    </location>
</feature>
<organism evidence="3 4">
    <name type="scientific">Shewanella benthica</name>
    <dbReference type="NCBI Taxonomy" id="43661"/>
    <lineage>
        <taxon>Bacteria</taxon>
        <taxon>Pseudomonadati</taxon>
        <taxon>Pseudomonadota</taxon>
        <taxon>Gammaproteobacteria</taxon>
        <taxon>Alteromonadales</taxon>
        <taxon>Shewanellaceae</taxon>
        <taxon>Shewanella</taxon>
    </lineage>
</organism>
<accession>A0A330M3F1</accession>
<dbReference type="RefSeq" id="WP_112353185.1">
    <property type="nucleotide sequence ID" value="NZ_LS483452.1"/>
</dbReference>
<name>A0A330M3F1_9GAMM</name>
<dbReference type="AlphaFoldDB" id="A0A330M3F1"/>
<dbReference type="NCBIfam" id="NF008242">
    <property type="entry name" value="PRK11018.1"/>
    <property type="match status" value="1"/>
</dbReference>
<gene>
    <name evidence="3" type="primary">yedF</name>
    <name evidence="3" type="ORF">SHEWBE_3256</name>
</gene>
<protein>
    <recommendedName>
        <fullName evidence="2">UPF0033 domain-containing protein</fullName>
    </recommendedName>
</protein>
<dbReference type="InterPro" id="IPR036868">
    <property type="entry name" value="TusA-like_sf"/>
</dbReference>
<evidence type="ECO:0000313" key="3">
    <source>
        <dbReference type="EMBL" id="SQH77219.1"/>
    </source>
</evidence>
<dbReference type="PROSITE" id="PS01148">
    <property type="entry name" value="UPF0033"/>
    <property type="match status" value="1"/>
</dbReference>
<evidence type="ECO:0000256" key="1">
    <source>
        <dbReference type="ARBA" id="ARBA00008984"/>
    </source>
</evidence>
<dbReference type="OrthoDB" id="5325383at2"/>